<comment type="caution">
    <text evidence="2">The sequence shown here is derived from an EMBL/GenBank/DDBJ whole genome shotgun (WGS) entry which is preliminary data.</text>
</comment>
<dbReference type="OrthoDB" id="1123156at2"/>
<gene>
    <name evidence="2" type="ORF">NC99_06060</name>
</gene>
<protein>
    <submittedName>
        <fullName evidence="2">Uncharacterized protein</fullName>
    </submittedName>
</protein>
<keyword evidence="1" id="KW-0472">Membrane</keyword>
<evidence type="ECO:0000313" key="2">
    <source>
        <dbReference type="EMBL" id="KOH46629.1"/>
    </source>
</evidence>
<organism evidence="2 3">
    <name type="scientific">Sunxiuqinia dokdonensis</name>
    <dbReference type="NCBI Taxonomy" id="1409788"/>
    <lineage>
        <taxon>Bacteria</taxon>
        <taxon>Pseudomonadati</taxon>
        <taxon>Bacteroidota</taxon>
        <taxon>Bacteroidia</taxon>
        <taxon>Marinilabiliales</taxon>
        <taxon>Prolixibacteraceae</taxon>
        <taxon>Sunxiuqinia</taxon>
    </lineage>
</organism>
<evidence type="ECO:0000313" key="3">
    <source>
        <dbReference type="Proteomes" id="UP000036958"/>
    </source>
</evidence>
<dbReference type="STRING" id="1409788.NC99_06060"/>
<dbReference type="RefSeq" id="WP_082326268.1">
    <property type="nucleotide sequence ID" value="NZ_LGIA01000024.1"/>
</dbReference>
<feature type="transmembrane region" description="Helical" evidence="1">
    <location>
        <begin position="6"/>
        <end position="27"/>
    </location>
</feature>
<keyword evidence="1" id="KW-0812">Transmembrane</keyword>
<name>A0A0L8VDV9_9BACT</name>
<accession>A0A0L8VDV9</accession>
<dbReference type="AlphaFoldDB" id="A0A0L8VDV9"/>
<evidence type="ECO:0000256" key="1">
    <source>
        <dbReference type="SAM" id="Phobius"/>
    </source>
</evidence>
<reference evidence="3" key="1">
    <citation type="submission" date="2015-07" db="EMBL/GenBank/DDBJ databases">
        <title>Genome sequencing of Sunxiuqinia dokdonensis strain SK.</title>
        <authorList>
            <person name="Ahn S."/>
            <person name="Kim B.-C."/>
        </authorList>
    </citation>
    <scope>NUCLEOTIDE SEQUENCE [LARGE SCALE GENOMIC DNA]</scope>
    <source>
        <strain evidence="3">SK</strain>
    </source>
</reference>
<dbReference type="Proteomes" id="UP000036958">
    <property type="component" value="Unassembled WGS sequence"/>
</dbReference>
<dbReference type="EMBL" id="LGIA01000024">
    <property type="protein sequence ID" value="KOH46629.1"/>
    <property type="molecule type" value="Genomic_DNA"/>
</dbReference>
<proteinExistence type="predicted"/>
<keyword evidence="1" id="KW-1133">Transmembrane helix</keyword>
<sequence length="82" mass="9103">MEFFLVLGVAIALVALAFVALSIRVLLEKKGKFPNLHIGSNKHMKQRGITCAQTFDKIEQAKVKRQLSFKELSLIDDVEGGC</sequence>
<keyword evidence="3" id="KW-1185">Reference proteome</keyword>